<protein>
    <submittedName>
        <fullName evidence="2">Addiction module toxin component, YafQ family/addiction module toxin, RelE/StbE family</fullName>
    </submittedName>
</protein>
<evidence type="ECO:0000313" key="3">
    <source>
        <dbReference type="Proteomes" id="UP000199259"/>
    </source>
</evidence>
<dbReference type="AlphaFoldDB" id="A0A7Z7AWR3"/>
<sequence>MIVVVYSLQITSVCQKEIKRLTRKNSHLQNVLSKKITEILENPTRYKPLRNELAGFYRVHIMTSFVLIFAVDIEERTVTLVHFSHHDDAYQI</sequence>
<dbReference type="InterPro" id="IPR007712">
    <property type="entry name" value="RelE/ParE_toxin"/>
</dbReference>
<keyword evidence="1" id="KW-1277">Toxin-antitoxin system</keyword>
<evidence type="ECO:0000256" key="1">
    <source>
        <dbReference type="ARBA" id="ARBA00022649"/>
    </source>
</evidence>
<evidence type="ECO:0000313" key="2">
    <source>
        <dbReference type="EMBL" id="SDF23397.1"/>
    </source>
</evidence>
<dbReference type="EMBL" id="FNCA01000001">
    <property type="protein sequence ID" value="SDF23397.1"/>
    <property type="molecule type" value="Genomic_DNA"/>
</dbReference>
<dbReference type="Pfam" id="PF05016">
    <property type="entry name" value="ParE_toxin"/>
    <property type="match status" value="1"/>
</dbReference>
<keyword evidence="3" id="KW-1185">Reference proteome</keyword>
<dbReference type="Proteomes" id="UP000199259">
    <property type="component" value="Unassembled WGS sequence"/>
</dbReference>
<reference evidence="2 3" key="1">
    <citation type="submission" date="2016-10" db="EMBL/GenBank/DDBJ databases">
        <authorList>
            <person name="Varghese N."/>
            <person name="Submissions S."/>
        </authorList>
    </citation>
    <scope>NUCLEOTIDE SEQUENCE [LARGE SCALE GENOMIC DNA]</scope>
    <source>
        <strain evidence="2 3">PL 12/M</strain>
    </source>
</reference>
<organism evidence="2 3">
    <name type="scientific">Methanolobus vulcani</name>
    <dbReference type="NCBI Taxonomy" id="38026"/>
    <lineage>
        <taxon>Archaea</taxon>
        <taxon>Methanobacteriati</taxon>
        <taxon>Methanobacteriota</taxon>
        <taxon>Stenosarchaea group</taxon>
        <taxon>Methanomicrobia</taxon>
        <taxon>Methanosarcinales</taxon>
        <taxon>Methanosarcinaceae</taxon>
        <taxon>Methanolobus</taxon>
    </lineage>
</organism>
<accession>A0A7Z7AWR3</accession>
<name>A0A7Z7AWR3_9EURY</name>
<comment type="caution">
    <text evidence="2">The sequence shown here is derived from an EMBL/GenBank/DDBJ whole genome shotgun (WGS) entry which is preliminary data.</text>
</comment>
<dbReference type="NCBIfam" id="TIGR02385">
    <property type="entry name" value="RelE_StbE"/>
    <property type="match status" value="1"/>
</dbReference>
<gene>
    <name evidence="2" type="ORF">SAMN04488589_0067</name>
</gene>
<dbReference type="SUPFAM" id="SSF143011">
    <property type="entry name" value="RelE-like"/>
    <property type="match status" value="1"/>
</dbReference>
<proteinExistence type="predicted"/>
<dbReference type="Gene3D" id="3.30.2310.20">
    <property type="entry name" value="RelE-like"/>
    <property type="match status" value="1"/>
</dbReference>
<dbReference type="InterPro" id="IPR035093">
    <property type="entry name" value="RelE/ParE_toxin_dom_sf"/>
</dbReference>